<accession>A0ACD1E095</accession>
<proteinExistence type="predicted"/>
<keyword evidence="2" id="KW-1185">Reference proteome</keyword>
<name>A0ACD1E095_9MICO</name>
<evidence type="ECO:0000313" key="2">
    <source>
        <dbReference type="Proteomes" id="UP000681794"/>
    </source>
</evidence>
<dbReference type="EMBL" id="CP076544">
    <property type="protein sequence ID" value="QWS32308.1"/>
    <property type="molecule type" value="Genomic_DNA"/>
</dbReference>
<organism evidence="1 2">
    <name type="scientific">Curtobacterium aetherium</name>
    <dbReference type="NCBI Taxonomy" id="2841594"/>
    <lineage>
        <taxon>Bacteria</taxon>
        <taxon>Bacillati</taxon>
        <taxon>Actinomycetota</taxon>
        <taxon>Actinomycetes</taxon>
        <taxon>Micrococcales</taxon>
        <taxon>Microbacteriaceae</taxon>
        <taxon>Curtobacterium</taxon>
    </lineage>
</organism>
<dbReference type="Proteomes" id="UP000681794">
    <property type="component" value="Chromosome"/>
</dbReference>
<evidence type="ECO:0000313" key="1">
    <source>
        <dbReference type="EMBL" id="QWS32308.1"/>
    </source>
</evidence>
<reference evidence="1" key="1">
    <citation type="submission" date="2021-06" db="EMBL/GenBank/DDBJ databases">
        <authorList>
            <person name="Ellington A.J."/>
            <person name="Bryan N.C."/>
            <person name="Christner B.C."/>
            <person name="Reisch C.R."/>
        </authorList>
    </citation>
    <scope>NUCLEOTIDE SEQUENCE</scope>
    <source>
        <strain evidence="1">L6-1</strain>
    </source>
</reference>
<protein>
    <submittedName>
        <fullName evidence="1">Chloramphenicol acetyltransferase</fullName>
    </submittedName>
</protein>
<gene>
    <name evidence="1" type="ORF">KM842_08230</name>
</gene>
<sequence length="221" mass="25060">MDILRPIDLASWPRREHFEHYRERVPCTYAMTVDVDVTELVDTLRGTPVRSSVAQIWALSAVVNRHAEFRTALDPSGAPAVWDVLHPSFTVFNPERETFASVWTPHREDFVTFHREAADVLDQYRTASSLFPQDDVPPNVFDVSSIPWTSFTGFTLGIRDARDHLAPIFTLGRYRRIEDRVILPLAVQIHHAAADGFHTARLVTELQELFASPQWASGPAS</sequence>